<evidence type="ECO:0000313" key="3">
    <source>
        <dbReference type="Proteomes" id="UP000245634"/>
    </source>
</evidence>
<keyword evidence="3" id="KW-1185">Reference proteome</keyword>
<sequence length="427" mass="50547">MINNALQHLDLLHNATDGYVTIAKKENGTFKQKTLLPSELLRNLDHWQGNDIYISQNSFFIPRRRVDTLRQLRTLYIDLDFYRVLHPYDPQYIVWLLEKDCFRTKIPEPNCITYSGRGLVLQWFIEPTRNFSLPLWQRIQRYFYSILKEYGADPCSLDAARVFRLAGSVNSKNGNLVYLEHRHSERYTLNEIKEEYLPEEVVTRNKRAKFSSSQNRTQKNPHKFSVWTLHRDRMFDLNNLVANRNGDMDGCREQCCYLYRYWNSCYVSDPVEALRQTLDFNSQFLDPLPDSEVVRATKSVENYYKNFISETEFQKARALGYPSAGLNVSNQRIIEMLRITNQEQRFMTTIISKDEKYRRSNKSREAKRRAEGKPTRDEYQASRQEKARVKLEKFRGLLQEMPNASNRDLATLLEVSEGNIRQLKKKL</sequence>
<name>A0A316D5I4_9BACL</name>
<feature type="region of interest" description="Disordered" evidence="1">
    <location>
        <begin position="355"/>
        <end position="386"/>
    </location>
</feature>
<comment type="caution">
    <text evidence="2">The sequence shown here is derived from an EMBL/GenBank/DDBJ whole genome shotgun (WGS) entry which is preliminary data.</text>
</comment>
<accession>A0A316D5I4</accession>
<dbReference type="RefSeq" id="WP_109690426.1">
    <property type="nucleotide sequence ID" value="NZ_QGGL01000015.1"/>
</dbReference>
<protein>
    <recommendedName>
        <fullName evidence="4">Replication protein</fullName>
    </recommendedName>
</protein>
<organism evidence="2 3">
    <name type="scientific">Tumebacillus permanentifrigoris</name>
    <dbReference type="NCBI Taxonomy" id="378543"/>
    <lineage>
        <taxon>Bacteria</taxon>
        <taxon>Bacillati</taxon>
        <taxon>Bacillota</taxon>
        <taxon>Bacilli</taxon>
        <taxon>Bacillales</taxon>
        <taxon>Alicyclobacillaceae</taxon>
        <taxon>Tumebacillus</taxon>
    </lineage>
</organism>
<reference evidence="2 3" key="1">
    <citation type="submission" date="2018-05" db="EMBL/GenBank/DDBJ databases">
        <title>Genomic Encyclopedia of Type Strains, Phase IV (KMG-IV): sequencing the most valuable type-strain genomes for metagenomic binning, comparative biology and taxonomic classification.</title>
        <authorList>
            <person name="Goeker M."/>
        </authorList>
    </citation>
    <scope>NUCLEOTIDE SEQUENCE [LARGE SCALE GENOMIC DNA]</scope>
    <source>
        <strain evidence="2 3">DSM 18773</strain>
    </source>
</reference>
<evidence type="ECO:0008006" key="4">
    <source>
        <dbReference type="Google" id="ProtNLM"/>
    </source>
</evidence>
<evidence type="ECO:0000256" key="1">
    <source>
        <dbReference type="SAM" id="MobiDB-lite"/>
    </source>
</evidence>
<dbReference type="EMBL" id="QGGL01000015">
    <property type="protein sequence ID" value="PWK08470.1"/>
    <property type="molecule type" value="Genomic_DNA"/>
</dbReference>
<gene>
    <name evidence="2" type="ORF">C7459_115130</name>
</gene>
<dbReference type="OrthoDB" id="6008408at2"/>
<dbReference type="Proteomes" id="UP000245634">
    <property type="component" value="Unassembled WGS sequence"/>
</dbReference>
<evidence type="ECO:0000313" key="2">
    <source>
        <dbReference type="EMBL" id="PWK08470.1"/>
    </source>
</evidence>
<proteinExistence type="predicted"/>
<dbReference type="AlphaFoldDB" id="A0A316D5I4"/>